<evidence type="ECO:0000256" key="1">
    <source>
        <dbReference type="ARBA" id="ARBA00000485"/>
    </source>
</evidence>
<comment type="catalytic activity">
    <reaction evidence="1">
        <text>S-ubiquitinyl-[E1 ubiquitin-activating enzyme]-L-cysteine + [E2 ubiquitin-conjugating enzyme]-L-cysteine = [E1 ubiquitin-activating enzyme]-L-cysteine + S-ubiquitinyl-[E2 ubiquitin-conjugating enzyme]-L-cysteine.</text>
        <dbReference type="EC" id="2.3.2.23"/>
    </reaction>
</comment>
<dbReference type="PANTHER" id="PTHR24068">
    <property type="entry name" value="UBIQUITIN-CONJUGATING ENZYME E2"/>
    <property type="match status" value="1"/>
</dbReference>
<name>A0A251QRV4_PRUPE</name>
<gene>
    <name evidence="8" type="ORF">PRUPE_1G008300</name>
</gene>
<keyword evidence="9" id="KW-1185">Reference proteome</keyword>
<dbReference type="eggNOG" id="KOG0417">
    <property type="taxonomic scope" value="Eukaryota"/>
</dbReference>
<organism evidence="8 9">
    <name type="scientific">Prunus persica</name>
    <name type="common">Peach</name>
    <name type="synonym">Amygdalus persica</name>
    <dbReference type="NCBI Taxonomy" id="3760"/>
    <lineage>
        <taxon>Eukaryota</taxon>
        <taxon>Viridiplantae</taxon>
        <taxon>Streptophyta</taxon>
        <taxon>Embryophyta</taxon>
        <taxon>Tracheophyta</taxon>
        <taxon>Spermatophyta</taxon>
        <taxon>Magnoliopsida</taxon>
        <taxon>eudicotyledons</taxon>
        <taxon>Gunneridae</taxon>
        <taxon>Pentapetalae</taxon>
        <taxon>rosids</taxon>
        <taxon>fabids</taxon>
        <taxon>Rosales</taxon>
        <taxon>Rosaceae</taxon>
        <taxon>Amygdaloideae</taxon>
        <taxon>Amygdaleae</taxon>
        <taxon>Prunus</taxon>
    </lineage>
</organism>
<protein>
    <recommendedName>
        <fullName evidence="7">UBC core domain-containing protein</fullName>
    </recommendedName>
</protein>
<evidence type="ECO:0000256" key="5">
    <source>
        <dbReference type="ARBA" id="ARBA00022786"/>
    </source>
</evidence>
<dbReference type="GO" id="GO:0000209">
    <property type="term" value="P:protein polyubiquitination"/>
    <property type="evidence" value="ECO:0000318"/>
    <property type="project" value="GO_Central"/>
</dbReference>
<dbReference type="EMBL" id="CM007651">
    <property type="protein sequence ID" value="ONI26180.1"/>
    <property type="molecule type" value="Genomic_DNA"/>
</dbReference>
<reference evidence="8 9" key="1">
    <citation type="journal article" date="2013" name="Nat. Genet.">
        <title>The high-quality draft genome of peach (Prunus persica) identifies unique patterns of genetic diversity, domestication and genome evolution.</title>
        <authorList>
            <consortium name="International Peach Genome Initiative"/>
            <person name="Verde I."/>
            <person name="Abbott A.G."/>
            <person name="Scalabrin S."/>
            <person name="Jung S."/>
            <person name="Shu S."/>
            <person name="Marroni F."/>
            <person name="Zhebentyayeva T."/>
            <person name="Dettori M.T."/>
            <person name="Grimwood J."/>
            <person name="Cattonaro F."/>
            <person name="Zuccolo A."/>
            <person name="Rossini L."/>
            <person name="Jenkins J."/>
            <person name="Vendramin E."/>
            <person name="Meisel L.A."/>
            <person name="Decroocq V."/>
            <person name="Sosinski B."/>
            <person name="Prochnik S."/>
            <person name="Mitros T."/>
            <person name="Policriti A."/>
            <person name="Cipriani G."/>
            <person name="Dondini L."/>
            <person name="Ficklin S."/>
            <person name="Goodstein D.M."/>
            <person name="Xuan P."/>
            <person name="Del Fabbro C."/>
            <person name="Aramini V."/>
            <person name="Copetti D."/>
            <person name="Gonzalez S."/>
            <person name="Horner D.S."/>
            <person name="Falchi R."/>
            <person name="Lucas S."/>
            <person name="Mica E."/>
            <person name="Maldonado J."/>
            <person name="Lazzari B."/>
            <person name="Bielenberg D."/>
            <person name="Pirona R."/>
            <person name="Miculan M."/>
            <person name="Barakat A."/>
            <person name="Testolin R."/>
            <person name="Stella A."/>
            <person name="Tartarini S."/>
            <person name="Tonutti P."/>
            <person name="Arus P."/>
            <person name="Orellana A."/>
            <person name="Wells C."/>
            <person name="Main D."/>
            <person name="Vizzotto G."/>
            <person name="Silva H."/>
            <person name="Salamini F."/>
            <person name="Schmutz J."/>
            <person name="Morgante M."/>
            <person name="Rokhsar D.S."/>
        </authorList>
    </citation>
    <scope>NUCLEOTIDE SEQUENCE [LARGE SCALE GENOMIC DNA]</scope>
    <source>
        <strain evidence="9">cv. Nemared</strain>
    </source>
</reference>
<accession>A0A251QRV4</accession>
<evidence type="ECO:0000313" key="8">
    <source>
        <dbReference type="EMBL" id="ONI26180.1"/>
    </source>
</evidence>
<dbReference type="SUPFAM" id="SSF54495">
    <property type="entry name" value="UBC-like"/>
    <property type="match status" value="1"/>
</dbReference>
<keyword evidence="5" id="KW-0833">Ubl conjugation pathway</keyword>
<evidence type="ECO:0000259" key="7">
    <source>
        <dbReference type="PROSITE" id="PS50127"/>
    </source>
</evidence>
<evidence type="ECO:0000256" key="4">
    <source>
        <dbReference type="ARBA" id="ARBA00022741"/>
    </source>
</evidence>
<dbReference type="SMART" id="SM00212">
    <property type="entry name" value="UBCc"/>
    <property type="match status" value="1"/>
</dbReference>
<dbReference type="FunFam" id="3.10.110.10:FF:000101">
    <property type="entry name" value="Ubiquitin-conjugating enzyme E2 D2"/>
    <property type="match status" value="1"/>
</dbReference>
<feature type="domain" description="UBC core" evidence="7">
    <location>
        <begin position="11"/>
        <end position="158"/>
    </location>
</feature>
<dbReference type="GO" id="GO:0005634">
    <property type="term" value="C:nucleus"/>
    <property type="evidence" value="ECO:0000318"/>
    <property type="project" value="GO_Central"/>
</dbReference>
<dbReference type="GO" id="GO:0005524">
    <property type="term" value="F:ATP binding"/>
    <property type="evidence" value="ECO:0007669"/>
    <property type="project" value="UniProtKB-KW"/>
</dbReference>
<dbReference type="Proteomes" id="UP000006882">
    <property type="component" value="Chromosome G1"/>
</dbReference>
<keyword evidence="3" id="KW-0808">Transferase</keyword>
<dbReference type="STRING" id="3760.A0A251QRV4"/>
<keyword evidence="6" id="KW-0067">ATP-binding</keyword>
<dbReference type="GO" id="GO:0061631">
    <property type="term" value="F:ubiquitin conjugating enzyme activity"/>
    <property type="evidence" value="ECO:0000318"/>
    <property type="project" value="GO_Central"/>
</dbReference>
<proteinExistence type="predicted"/>
<comment type="pathway">
    <text evidence="2">Protein modification; protein ubiquitination.</text>
</comment>
<dbReference type="InterPro" id="IPR016135">
    <property type="entry name" value="UBQ-conjugating_enzyme/RWD"/>
</dbReference>
<keyword evidence="4" id="KW-0547">Nucleotide-binding</keyword>
<dbReference type="Gene3D" id="3.10.110.10">
    <property type="entry name" value="Ubiquitin Conjugating Enzyme"/>
    <property type="match status" value="1"/>
</dbReference>
<dbReference type="InterPro" id="IPR000608">
    <property type="entry name" value="UBC"/>
</dbReference>
<evidence type="ECO:0000256" key="6">
    <source>
        <dbReference type="ARBA" id="ARBA00022840"/>
    </source>
</evidence>
<sequence length="175" mass="20266">MHTESMPDRKVAEHWIYKREGFRKADFPTHCSYGPVIEDEPFKWQGVIMGPSYSPYEGGVFFLSIDLPQDYPTKPPTIKFLTKVYHPNIGEDGTIYIDILEEDEWNPVQTIESLLLSICSLLDDPNPMDPLNPCCLLFRTDKQKAIEIARDWTRKNAVKIHTSGINNTIPLRRHY</sequence>
<evidence type="ECO:0000256" key="3">
    <source>
        <dbReference type="ARBA" id="ARBA00022679"/>
    </source>
</evidence>
<dbReference type="AlphaFoldDB" id="A0A251QRV4"/>
<dbReference type="Pfam" id="PF00179">
    <property type="entry name" value="UQ_con"/>
    <property type="match status" value="1"/>
</dbReference>
<evidence type="ECO:0000256" key="2">
    <source>
        <dbReference type="ARBA" id="ARBA00004906"/>
    </source>
</evidence>
<dbReference type="PROSITE" id="PS50127">
    <property type="entry name" value="UBC_2"/>
    <property type="match status" value="1"/>
</dbReference>
<dbReference type="Gramene" id="ONI26180">
    <property type="protein sequence ID" value="ONI26180"/>
    <property type="gene ID" value="PRUPE_1G008300"/>
</dbReference>
<evidence type="ECO:0000313" key="9">
    <source>
        <dbReference type="Proteomes" id="UP000006882"/>
    </source>
</evidence>